<comment type="caution">
    <text evidence="1">The sequence shown here is derived from an EMBL/GenBank/DDBJ whole genome shotgun (WGS) entry which is preliminary data.</text>
</comment>
<protein>
    <submittedName>
        <fullName evidence="1">Uncharacterized protein</fullName>
    </submittedName>
</protein>
<dbReference type="OrthoDB" id="6159137at2759"/>
<dbReference type="AlphaFoldDB" id="A0A835KWP2"/>
<accession>A0A835KWP2</accession>
<sequence length="88" mass="9982">MPGWIPRRLGMHPPIPYESYDKLKKLGIPPPPEGRYMTRYQDLLDLRSCHVYGQGIGYFILLTGINEITPLTPTTSGSTSTQAEEQQY</sequence>
<gene>
    <name evidence="1" type="ORF">HU200_000782</name>
</gene>
<reference evidence="1" key="1">
    <citation type="submission" date="2020-07" db="EMBL/GenBank/DDBJ databases">
        <title>Genome sequence and genetic diversity analysis of an under-domesticated orphan crop, white fonio (Digitaria exilis).</title>
        <authorList>
            <person name="Bennetzen J.L."/>
            <person name="Chen S."/>
            <person name="Ma X."/>
            <person name="Wang X."/>
            <person name="Yssel A.E.J."/>
            <person name="Chaluvadi S.R."/>
            <person name="Johnson M."/>
            <person name="Gangashetty P."/>
            <person name="Hamidou F."/>
            <person name="Sanogo M.D."/>
            <person name="Zwaenepoel A."/>
            <person name="Wallace J."/>
            <person name="Van De Peer Y."/>
            <person name="Van Deynze A."/>
        </authorList>
    </citation>
    <scope>NUCLEOTIDE SEQUENCE</scope>
    <source>
        <tissue evidence="1">Leaves</tissue>
    </source>
</reference>
<name>A0A835KWP2_9POAL</name>
<evidence type="ECO:0000313" key="1">
    <source>
        <dbReference type="EMBL" id="KAF8780834.1"/>
    </source>
</evidence>
<dbReference type="EMBL" id="JACEFO010000112">
    <property type="protein sequence ID" value="KAF8780834.1"/>
    <property type="molecule type" value="Genomic_DNA"/>
</dbReference>
<evidence type="ECO:0000313" key="2">
    <source>
        <dbReference type="Proteomes" id="UP000636709"/>
    </source>
</evidence>
<organism evidence="1 2">
    <name type="scientific">Digitaria exilis</name>
    <dbReference type="NCBI Taxonomy" id="1010633"/>
    <lineage>
        <taxon>Eukaryota</taxon>
        <taxon>Viridiplantae</taxon>
        <taxon>Streptophyta</taxon>
        <taxon>Embryophyta</taxon>
        <taxon>Tracheophyta</taxon>
        <taxon>Spermatophyta</taxon>
        <taxon>Magnoliopsida</taxon>
        <taxon>Liliopsida</taxon>
        <taxon>Poales</taxon>
        <taxon>Poaceae</taxon>
        <taxon>PACMAD clade</taxon>
        <taxon>Panicoideae</taxon>
        <taxon>Panicodae</taxon>
        <taxon>Paniceae</taxon>
        <taxon>Anthephorinae</taxon>
        <taxon>Digitaria</taxon>
    </lineage>
</organism>
<dbReference type="Proteomes" id="UP000636709">
    <property type="component" value="Unassembled WGS sequence"/>
</dbReference>
<keyword evidence="2" id="KW-1185">Reference proteome</keyword>
<proteinExistence type="predicted"/>